<protein>
    <recommendedName>
        <fullName evidence="3">Lipoprotein</fullName>
    </recommendedName>
</protein>
<dbReference type="PROSITE" id="PS51257">
    <property type="entry name" value="PROKAR_LIPOPROTEIN"/>
    <property type="match status" value="1"/>
</dbReference>
<name>A0A316G7G5_9RHOB</name>
<evidence type="ECO:0008006" key="3">
    <source>
        <dbReference type="Google" id="ProtNLM"/>
    </source>
</evidence>
<dbReference type="AlphaFoldDB" id="A0A316G7G5"/>
<dbReference type="EMBL" id="QGGV01000003">
    <property type="protein sequence ID" value="PWK56891.1"/>
    <property type="molecule type" value="Genomic_DNA"/>
</dbReference>
<organism evidence="1 2">
    <name type="scientific">Silicimonas algicola</name>
    <dbReference type="NCBI Taxonomy" id="1826607"/>
    <lineage>
        <taxon>Bacteria</taxon>
        <taxon>Pseudomonadati</taxon>
        <taxon>Pseudomonadota</taxon>
        <taxon>Alphaproteobacteria</taxon>
        <taxon>Rhodobacterales</taxon>
        <taxon>Paracoccaceae</taxon>
    </lineage>
</organism>
<reference evidence="1 2" key="1">
    <citation type="submission" date="2018-05" db="EMBL/GenBank/DDBJ databases">
        <title>Genomic Encyclopedia of Type Strains, Phase IV (KMG-IV): sequencing the most valuable type-strain genomes for metagenomic binning, comparative biology and taxonomic classification.</title>
        <authorList>
            <person name="Goeker M."/>
        </authorList>
    </citation>
    <scope>NUCLEOTIDE SEQUENCE [LARGE SCALE GENOMIC DNA]</scope>
    <source>
        <strain evidence="1 2">DSM 103371</strain>
    </source>
</reference>
<dbReference type="RefSeq" id="WP_109758656.1">
    <property type="nucleotide sequence ID" value="NZ_CP034588.1"/>
</dbReference>
<evidence type="ECO:0000313" key="1">
    <source>
        <dbReference type="EMBL" id="PWK56891.1"/>
    </source>
</evidence>
<proteinExistence type="predicted"/>
<accession>A0A316G7G5</accession>
<dbReference type="Proteomes" id="UP000245390">
    <property type="component" value="Unassembled WGS sequence"/>
</dbReference>
<dbReference type="OrthoDB" id="7773807at2"/>
<keyword evidence="2" id="KW-1185">Reference proteome</keyword>
<comment type="caution">
    <text evidence="1">The sequence shown here is derived from an EMBL/GenBank/DDBJ whole genome shotgun (WGS) entry which is preliminary data.</text>
</comment>
<sequence length="158" mass="16452">MTPRTLILTTAAALTLSGCGLGESRLNPFNWFGGGGGGASDGGTAMSVPARREDPRPPVAEITDISLERATGGAILRVTGLTTEQGWYDAALVPATRETAFDGTLDFVLRASPPPAPTRASTRWSREVTVALYLTDSALAGLSAVRVAGARNVRTIRP</sequence>
<evidence type="ECO:0000313" key="2">
    <source>
        <dbReference type="Proteomes" id="UP000245390"/>
    </source>
</evidence>
<dbReference type="KEGG" id="salo:EF888_08870"/>
<gene>
    <name evidence="1" type="ORF">C8D95_103125</name>
</gene>